<comment type="caution">
    <text evidence="1">The sequence shown here is derived from an EMBL/GenBank/DDBJ whole genome shotgun (WGS) entry which is preliminary data.</text>
</comment>
<organism evidence="1">
    <name type="scientific">bioreactor metagenome</name>
    <dbReference type="NCBI Taxonomy" id="1076179"/>
    <lineage>
        <taxon>unclassified sequences</taxon>
        <taxon>metagenomes</taxon>
        <taxon>ecological metagenomes</taxon>
    </lineage>
</organism>
<proteinExistence type="predicted"/>
<protein>
    <recommendedName>
        <fullName evidence="2">DUF1353 domain-containing protein</fullName>
    </recommendedName>
</protein>
<evidence type="ECO:0000313" key="1">
    <source>
        <dbReference type="EMBL" id="MPN27160.1"/>
    </source>
</evidence>
<name>A0A645GLW6_9ZZZZ</name>
<sequence>MIEIPVKIHTEDRRGDIVTLLEPLAVKWRRKSFTVPAGFECDGVSVPRFAWPLVTPKIDPRSLRAGICHDYIHRIQPPGWTRKEDDQMFLCFLIEDGLSVPRAATAYTAVRWFGAGAWRANARFKAERESVK</sequence>
<accession>A0A645GLW6</accession>
<dbReference type="AlphaFoldDB" id="A0A645GLW6"/>
<dbReference type="EMBL" id="VSSQ01076949">
    <property type="protein sequence ID" value="MPN27160.1"/>
    <property type="molecule type" value="Genomic_DNA"/>
</dbReference>
<evidence type="ECO:0008006" key="2">
    <source>
        <dbReference type="Google" id="ProtNLM"/>
    </source>
</evidence>
<gene>
    <name evidence="1" type="ORF">SDC9_174587</name>
</gene>
<dbReference type="InterPro" id="IPR010767">
    <property type="entry name" value="Phage_CGC-2007_Cje0229"/>
</dbReference>
<dbReference type="Pfam" id="PF07087">
    <property type="entry name" value="DUF1353"/>
    <property type="match status" value="1"/>
</dbReference>
<reference evidence="1" key="1">
    <citation type="submission" date="2019-08" db="EMBL/GenBank/DDBJ databases">
        <authorList>
            <person name="Kucharzyk K."/>
            <person name="Murdoch R.W."/>
            <person name="Higgins S."/>
            <person name="Loffler F."/>
        </authorList>
    </citation>
    <scope>NUCLEOTIDE SEQUENCE</scope>
</reference>